<name>A0A834SRQ5_9FABA</name>
<dbReference type="AlphaFoldDB" id="A0A834SRQ5"/>
<comment type="caution">
    <text evidence="1">The sequence shown here is derived from an EMBL/GenBank/DDBJ whole genome shotgun (WGS) entry which is preliminary data.</text>
</comment>
<dbReference type="EMBL" id="JAAIUW010000012">
    <property type="protein sequence ID" value="KAF7807690.1"/>
    <property type="molecule type" value="Genomic_DNA"/>
</dbReference>
<dbReference type="Proteomes" id="UP000634136">
    <property type="component" value="Unassembled WGS sequence"/>
</dbReference>
<proteinExistence type="predicted"/>
<sequence length="182" mass="19156">MISGEGLHPVLVVPPPPELASSDVVDRTTAVGHCCRRVSRQEVSRFSSFHAPSISLALVTLFHATGGTQLLRSAVDGALGHPRRSCSSSHGGSLSTVAGTGLVALWSFYVTRWPAPLVNSNRRPPPSAVVCGLLPVLVCVGWGSRLSGGRNTVILGLVCGVAGLSRAFWCRILRVALLWAVE</sequence>
<reference evidence="1" key="1">
    <citation type="submission" date="2020-09" db="EMBL/GenBank/DDBJ databases">
        <title>Genome-Enabled Discovery of Anthraquinone Biosynthesis in Senna tora.</title>
        <authorList>
            <person name="Kang S.-H."/>
            <person name="Pandey R.P."/>
            <person name="Lee C.-M."/>
            <person name="Sim J.-S."/>
            <person name="Jeong J.-T."/>
            <person name="Choi B.-S."/>
            <person name="Jung M."/>
            <person name="Ginzburg D."/>
            <person name="Zhao K."/>
            <person name="Won S.Y."/>
            <person name="Oh T.-J."/>
            <person name="Yu Y."/>
            <person name="Kim N.-H."/>
            <person name="Lee O.R."/>
            <person name="Lee T.-H."/>
            <person name="Bashyal P."/>
            <person name="Kim T.-S."/>
            <person name="Lee W.-H."/>
            <person name="Kawkins C."/>
            <person name="Kim C.-K."/>
            <person name="Kim J.S."/>
            <person name="Ahn B.O."/>
            <person name="Rhee S.Y."/>
            <person name="Sohng J.K."/>
        </authorList>
    </citation>
    <scope>NUCLEOTIDE SEQUENCE</scope>
    <source>
        <tissue evidence="1">Leaf</tissue>
    </source>
</reference>
<gene>
    <name evidence="1" type="ORF">G2W53_039851</name>
</gene>
<evidence type="ECO:0000313" key="2">
    <source>
        <dbReference type="Proteomes" id="UP000634136"/>
    </source>
</evidence>
<keyword evidence="2" id="KW-1185">Reference proteome</keyword>
<organism evidence="1 2">
    <name type="scientific">Senna tora</name>
    <dbReference type="NCBI Taxonomy" id="362788"/>
    <lineage>
        <taxon>Eukaryota</taxon>
        <taxon>Viridiplantae</taxon>
        <taxon>Streptophyta</taxon>
        <taxon>Embryophyta</taxon>
        <taxon>Tracheophyta</taxon>
        <taxon>Spermatophyta</taxon>
        <taxon>Magnoliopsida</taxon>
        <taxon>eudicotyledons</taxon>
        <taxon>Gunneridae</taxon>
        <taxon>Pentapetalae</taxon>
        <taxon>rosids</taxon>
        <taxon>fabids</taxon>
        <taxon>Fabales</taxon>
        <taxon>Fabaceae</taxon>
        <taxon>Caesalpinioideae</taxon>
        <taxon>Cassia clade</taxon>
        <taxon>Senna</taxon>
    </lineage>
</organism>
<protein>
    <submittedName>
        <fullName evidence="1">Uncharacterized protein</fullName>
    </submittedName>
</protein>
<evidence type="ECO:0000313" key="1">
    <source>
        <dbReference type="EMBL" id="KAF7807690.1"/>
    </source>
</evidence>
<accession>A0A834SRQ5</accession>